<dbReference type="Pfam" id="PF21813">
    <property type="entry name" value="DUF6882"/>
    <property type="match status" value="1"/>
</dbReference>
<organism evidence="1 2">
    <name type="scientific">Nocardia camponoti</name>
    <dbReference type="NCBI Taxonomy" id="1616106"/>
    <lineage>
        <taxon>Bacteria</taxon>
        <taxon>Bacillati</taxon>
        <taxon>Actinomycetota</taxon>
        <taxon>Actinomycetes</taxon>
        <taxon>Mycobacteriales</taxon>
        <taxon>Nocardiaceae</taxon>
        <taxon>Nocardia</taxon>
    </lineage>
</organism>
<keyword evidence="2" id="KW-1185">Reference proteome</keyword>
<evidence type="ECO:0000313" key="1">
    <source>
        <dbReference type="EMBL" id="GGK40298.1"/>
    </source>
</evidence>
<dbReference type="Proteomes" id="UP000612956">
    <property type="component" value="Unassembled WGS sequence"/>
</dbReference>
<dbReference type="RefSeq" id="WP_188827587.1">
    <property type="nucleotide sequence ID" value="NZ_BMMW01000001.1"/>
</dbReference>
<reference evidence="1" key="2">
    <citation type="submission" date="2020-09" db="EMBL/GenBank/DDBJ databases">
        <authorList>
            <person name="Sun Q."/>
            <person name="Zhou Y."/>
        </authorList>
    </citation>
    <scope>NUCLEOTIDE SEQUENCE</scope>
    <source>
        <strain evidence="1">CGMCC 4.7278</strain>
    </source>
</reference>
<dbReference type="EMBL" id="BMMW01000001">
    <property type="protein sequence ID" value="GGK40298.1"/>
    <property type="molecule type" value="Genomic_DNA"/>
</dbReference>
<proteinExistence type="predicted"/>
<protein>
    <submittedName>
        <fullName evidence="1">Uncharacterized protein</fullName>
    </submittedName>
</protein>
<evidence type="ECO:0000313" key="2">
    <source>
        <dbReference type="Proteomes" id="UP000612956"/>
    </source>
</evidence>
<dbReference type="InterPro" id="IPR049249">
    <property type="entry name" value="DUF6882"/>
</dbReference>
<dbReference type="AlphaFoldDB" id="A0A917QAN9"/>
<comment type="caution">
    <text evidence="1">The sequence shown here is derived from an EMBL/GenBank/DDBJ whole genome shotgun (WGS) entry which is preliminary data.</text>
</comment>
<reference evidence="1" key="1">
    <citation type="journal article" date="2014" name="Int. J. Syst. Evol. Microbiol.">
        <title>Complete genome sequence of Corynebacterium casei LMG S-19264T (=DSM 44701T), isolated from a smear-ripened cheese.</title>
        <authorList>
            <consortium name="US DOE Joint Genome Institute (JGI-PGF)"/>
            <person name="Walter F."/>
            <person name="Albersmeier A."/>
            <person name="Kalinowski J."/>
            <person name="Ruckert C."/>
        </authorList>
    </citation>
    <scope>NUCLEOTIDE SEQUENCE</scope>
    <source>
        <strain evidence="1">CGMCC 4.7278</strain>
    </source>
</reference>
<sequence>MSEVTLTNLLDDAALLSLEYQLRLSEVASGRPFSVDLAGGGQFSFTGDQPLVADRVHLLGSAAPGPRSWLWAWANPSGYSAEVTALAQSVREFGKEHGIAELSEPEVPFDALPGAPTDPVRVVTLLTDAAKVITGKWTSYNAPVGRGSRASLVIEHPSFALPAPTGPHLATILEQGIAALPLYDQRRAVHSYALKRGLTPSWNPDWSHLTIPGPDFEATLTFDQNARTQSINVKSA</sequence>
<gene>
    <name evidence="1" type="ORF">GCM10011591_09920</name>
</gene>
<accession>A0A917QAN9</accession>
<name>A0A917QAN9_9NOCA</name>